<feature type="domain" description="ABC transporter" evidence="4">
    <location>
        <begin position="2"/>
        <end position="227"/>
    </location>
</feature>
<reference evidence="5" key="2">
    <citation type="submission" date="2020-10" db="EMBL/GenBank/DDBJ databases">
        <title>Mucilaginibacter sp. nov., isolated from soil.</title>
        <authorList>
            <person name="Jeon C.O."/>
        </authorList>
    </citation>
    <scope>NUCLEOTIDE SEQUENCE</scope>
    <source>
        <strain evidence="5">R11</strain>
    </source>
</reference>
<reference evidence="5" key="1">
    <citation type="submission" date="2020-01" db="EMBL/GenBank/DDBJ databases">
        <authorList>
            <person name="Seo Y.L."/>
        </authorList>
    </citation>
    <scope>NUCLEOTIDE SEQUENCE</scope>
    <source>
        <strain evidence="5">R11</strain>
    </source>
</reference>
<dbReference type="Proteomes" id="UP000638732">
    <property type="component" value="Unassembled WGS sequence"/>
</dbReference>
<dbReference type="CDD" id="cd03230">
    <property type="entry name" value="ABC_DR_subfamily_A"/>
    <property type="match status" value="1"/>
</dbReference>
<name>A0A966DTD2_9SPHI</name>
<protein>
    <submittedName>
        <fullName evidence="5">ATP-binding cassette domain-containing protein</fullName>
    </submittedName>
</protein>
<dbReference type="GO" id="GO:0005524">
    <property type="term" value="F:ATP binding"/>
    <property type="evidence" value="ECO:0007669"/>
    <property type="project" value="UniProtKB-KW"/>
</dbReference>
<accession>A0A966DTD2</accession>
<evidence type="ECO:0000313" key="6">
    <source>
        <dbReference type="Proteomes" id="UP000638732"/>
    </source>
</evidence>
<keyword evidence="2" id="KW-0547">Nucleotide-binding</keyword>
<sequence>MIKIRELHYHYNKHQNLFGGLDLDLDAGKVYGLLGKNGAGKSTLMRTITGLLFPTTGYCTVDGLHPGRREQRFLERLFFIPEECYVPALNIHRFIEIYAPFYPTFSEPDLRSYLVEFGISADRSLNQLSFGQRKKAFIAFGLATKTPLLVMDEPTNGLDIPSKVQFRELMRHAATPDQLVLLSTHQVRDLDELIDAVLIMDDSRILLKEDKSLLVEQDPRSNDLEFLFNTTLNNSKYKIR</sequence>
<dbReference type="PANTHER" id="PTHR42939:SF1">
    <property type="entry name" value="ABC TRANSPORTER ATP-BINDING PROTEIN ALBC-RELATED"/>
    <property type="match status" value="1"/>
</dbReference>
<dbReference type="AlphaFoldDB" id="A0A966DTD2"/>
<evidence type="ECO:0000256" key="1">
    <source>
        <dbReference type="ARBA" id="ARBA00022448"/>
    </source>
</evidence>
<dbReference type="InterPro" id="IPR027417">
    <property type="entry name" value="P-loop_NTPase"/>
</dbReference>
<dbReference type="InterPro" id="IPR003593">
    <property type="entry name" value="AAA+_ATPase"/>
</dbReference>
<dbReference type="EMBL" id="WWEO01000038">
    <property type="protein sequence ID" value="NCD68574.1"/>
    <property type="molecule type" value="Genomic_DNA"/>
</dbReference>
<keyword evidence="1" id="KW-0813">Transport</keyword>
<proteinExistence type="predicted"/>
<dbReference type="PANTHER" id="PTHR42939">
    <property type="entry name" value="ABC TRANSPORTER ATP-BINDING PROTEIN ALBC-RELATED"/>
    <property type="match status" value="1"/>
</dbReference>
<gene>
    <name evidence="5" type="ORF">GSY63_04315</name>
</gene>
<dbReference type="InterPro" id="IPR003439">
    <property type="entry name" value="ABC_transporter-like_ATP-bd"/>
</dbReference>
<evidence type="ECO:0000256" key="3">
    <source>
        <dbReference type="ARBA" id="ARBA00022840"/>
    </source>
</evidence>
<dbReference type="RefSeq" id="WP_166584597.1">
    <property type="nucleotide sequence ID" value="NZ_WWEO01000038.1"/>
</dbReference>
<evidence type="ECO:0000313" key="5">
    <source>
        <dbReference type="EMBL" id="NCD68574.1"/>
    </source>
</evidence>
<dbReference type="Gene3D" id="3.40.50.300">
    <property type="entry name" value="P-loop containing nucleotide triphosphate hydrolases"/>
    <property type="match status" value="1"/>
</dbReference>
<evidence type="ECO:0000259" key="4">
    <source>
        <dbReference type="PROSITE" id="PS50893"/>
    </source>
</evidence>
<dbReference type="SMART" id="SM00382">
    <property type="entry name" value="AAA"/>
    <property type="match status" value="1"/>
</dbReference>
<comment type="caution">
    <text evidence="5">The sequence shown here is derived from an EMBL/GenBank/DDBJ whole genome shotgun (WGS) entry which is preliminary data.</text>
</comment>
<dbReference type="Pfam" id="PF00005">
    <property type="entry name" value="ABC_tran"/>
    <property type="match status" value="1"/>
</dbReference>
<organism evidence="5 6">
    <name type="scientific">Mucilaginibacter agri</name>
    <dbReference type="NCBI Taxonomy" id="2695265"/>
    <lineage>
        <taxon>Bacteria</taxon>
        <taxon>Pseudomonadati</taxon>
        <taxon>Bacteroidota</taxon>
        <taxon>Sphingobacteriia</taxon>
        <taxon>Sphingobacteriales</taxon>
        <taxon>Sphingobacteriaceae</taxon>
        <taxon>Mucilaginibacter</taxon>
    </lineage>
</organism>
<dbReference type="PROSITE" id="PS50893">
    <property type="entry name" value="ABC_TRANSPORTER_2"/>
    <property type="match status" value="1"/>
</dbReference>
<dbReference type="GO" id="GO:0016887">
    <property type="term" value="F:ATP hydrolysis activity"/>
    <property type="evidence" value="ECO:0007669"/>
    <property type="project" value="InterPro"/>
</dbReference>
<evidence type="ECO:0000256" key="2">
    <source>
        <dbReference type="ARBA" id="ARBA00022741"/>
    </source>
</evidence>
<keyword evidence="6" id="KW-1185">Reference proteome</keyword>
<keyword evidence="3 5" id="KW-0067">ATP-binding</keyword>
<dbReference type="InterPro" id="IPR051782">
    <property type="entry name" value="ABC_Transporter_VariousFunc"/>
</dbReference>
<dbReference type="SUPFAM" id="SSF52540">
    <property type="entry name" value="P-loop containing nucleoside triphosphate hydrolases"/>
    <property type="match status" value="1"/>
</dbReference>